<reference evidence="3 4" key="1">
    <citation type="journal article" date="2004" name="Nature">
        <title>Genome sequence of the ultrasmall unicellular red alga Cyanidioschyzon merolae 10D.</title>
        <authorList>
            <person name="Matsuzaki M."/>
            <person name="Misumi O."/>
            <person name="Shin-i T."/>
            <person name="Maruyama S."/>
            <person name="Takahara M."/>
            <person name="Miyagishima S."/>
            <person name="Mori T."/>
            <person name="Nishida K."/>
            <person name="Yagisawa F."/>
            <person name="Nishida K."/>
            <person name="Yoshida Y."/>
            <person name="Nishimura Y."/>
            <person name="Nakao S."/>
            <person name="Kobayashi T."/>
            <person name="Momoyama Y."/>
            <person name="Higashiyama T."/>
            <person name="Minoda A."/>
            <person name="Sano M."/>
            <person name="Nomoto H."/>
            <person name="Oishi K."/>
            <person name="Hayashi H."/>
            <person name="Ohta F."/>
            <person name="Nishizaka S."/>
            <person name="Haga S."/>
            <person name="Miura S."/>
            <person name="Morishita T."/>
            <person name="Kabeya Y."/>
            <person name="Terasawa K."/>
            <person name="Suzuki Y."/>
            <person name="Ishii Y."/>
            <person name="Asakawa S."/>
            <person name="Takano H."/>
            <person name="Ohta N."/>
            <person name="Kuroiwa H."/>
            <person name="Tanaka K."/>
            <person name="Shimizu N."/>
            <person name="Sugano S."/>
            <person name="Sato N."/>
            <person name="Nozaki H."/>
            <person name="Ogasawara N."/>
            <person name="Kohara Y."/>
            <person name="Kuroiwa T."/>
        </authorList>
    </citation>
    <scope>NUCLEOTIDE SEQUENCE [LARGE SCALE GENOMIC DNA]</scope>
    <source>
        <strain evidence="3 4">10D</strain>
    </source>
</reference>
<dbReference type="PANTHER" id="PTHR10182:SF3">
    <property type="entry name" value="PROTEIN MO25"/>
    <property type="match status" value="1"/>
</dbReference>
<keyword evidence="4" id="KW-1185">Reference proteome</keyword>
<dbReference type="InterPro" id="IPR011989">
    <property type="entry name" value="ARM-like"/>
</dbReference>
<dbReference type="KEGG" id="cme:CYME_CMJ207C"/>
<sequence length="437" mass="48522">MGTETFSLPEGPAELSRAVVDALLALRRISEAVATTTTPPTTTATTTGSGSATKLPVPAAGSDQYVPGAAGAPDDRTEQPVDSTQPGSSLSRVVEAQERVAFTLAALRSLLYGEDWLDRSATRSAVIADTCNREKRNDLAATTTTPANQAKGGQDASERLSTEALQSVVYDTELLELLASSLPLMEFESRKDAVAVFHNILRRQAENQRMQVPTSVLESLLVDYGRPEVALSCGMMLREALRHEDCVRMLFSLDTFWIFFSLLQMSNFDVASDAFTTLRVALTRHKKLAAEFMLQHFDRFFLTEYNNLLRCDNYVSKRQGLKLLSELLLDRSNFYIMIRYVGMVENLKLVMTLMLDPGKSIQLEAFHVFKLIVANPSKPVDVKRILFRNRDKLIRYLNALGSEAPTGNPAFASEAFREDLQLVISEIQKLQPETKSP</sequence>
<evidence type="ECO:0000313" key="4">
    <source>
        <dbReference type="Proteomes" id="UP000007014"/>
    </source>
</evidence>
<dbReference type="HOGENOM" id="CLU_627566_0_0_1"/>
<feature type="compositionally biased region" description="Low complexity" evidence="2">
    <location>
        <begin position="35"/>
        <end position="53"/>
    </location>
</feature>
<feature type="region of interest" description="Disordered" evidence="2">
    <location>
        <begin position="137"/>
        <end position="158"/>
    </location>
</feature>
<dbReference type="AlphaFoldDB" id="M1V859"/>
<dbReference type="GeneID" id="16993947"/>
<feature type="compositionally biased region" description="Polar residues" evidence="2">
    <location>
        <begin position="80"/>
        <end position="91"/>
    </location>
</feature>
<dbReference type="RefSeq" id="XP_005534931.1">
    <property type="nucleotide sequence ID" value="XM_005534874.1"/>
</dbReference>
<dbReference type="eggNOG" id="KOG1566">
    <property type="taxonomic scope" value="Eukaryota"/>
</dbReference>
<reference evidence="3 4" key="2">
    <citation type="journal article" date="2007" name="BMC Biol.">
        <title>A 100%-complete sequence reveals unusually simple genomic features in the hot-spring red alga Cyanidioschyzon merolae.</title>
        <authorList>
            <person name="Nozaki H."/>
            <person name="Takano H."/>
            <person name="Misumi O."/>
            <person name="Terasawa K."/>
            <person name="Matsuzaki M."/>
            <person name="Maruyama S."/>
            <person name="Nishida K."/>
            <person name="Yagisawa F."/>
            <person name="Yoshida Y."/>
            <person name="Fujiwara T."/>
            <person name="Takio S."/>
            <person name="Tamura K."/>
            <person name="Chung S.J."/>
            <person name="Nakamura S."/>
            <person name="Kuroiwa H."/>
            <person name="Tanaka K."/>
            <person name="Sato N."/>
            <person name="Kuroiwa T."/>
        </authorList>
    </citation>
    <scope>NUCLEOTIDE SEQUENCE [LARGE SCALE GENOMIC DNA]</scope>
    <source>
        <strain evidence="3 4">10D</strain>
    </source>
</reference>
<dbReference type="OrthoDB" id="609103at2759"/>
<dbReference type="GO" id="GO:0035556">
    <property type="term" value="P:intracellular signal transduction"/>
    <property type="evidence" value="ECO:0007669"/>
    <property type="project" value="TreeGrafter"/>
</dbReference>
<name>M1V859_CYAM1</name>
<evidence type="ECO:0000313" key="3">
    <source>
        <dbReference type="EMBL" id="BAM80324.1"/>
    </source>
</evidence>
<dbReference type="GO" id="GO:0043539">
    <property type="term" value="F:protein serine/threonine kinase activator activity"/>
    <property type="evidence" value="ECO:0007669"/>
    <property type="project" value="TreeGrafter"/>
</dbReference>
<comment type="similarity">
    <text evidence="1">Belongs to the Mo25 family.</text>
</comment>
<organism evidence="3 4">
    <name type="scientific">Cyanidioschyzon merolae (strain NIES-3377 / 10D)</name>
    <name type="common">Unicellular red alga</name>
    <dbReference type="NCBI Taxonomy" id="280699"/>
    <lineage>
        <taxon>Eukaryota</taxon>
        <taxon>Rhodophyta</taxon>
        <taxon>Bangiophyceae</taxon>
        <taxon>Cyanidiales</taxon>
        <taxon>Cyanidiaceae</taxon>
        <taxon>Cyanidioschyzon</taxon>
    </lineage>
</organism>
<dbReference type="InterPro" id="IPR016024">
    <property type="entry name" value="ARM-type_fold"/>
</dbReference>
<proteinExistence type="inferred from homology"/>
<dbReference type="Pfam" id="PF08569">
    <property type="entry name" value="Mo25"/>
    <property type="match status" value="1"/>
</dbReference>
<feature type="region of interest" description="Disordered" evidence="2">
    <location>
        <begin position="34"/>
        <end position="92"/>
    </location>
</feature>
<dbReference type="SUPFAM" id="SSF48371">
    <property type="entry name" value="ARM repeat"/>
    <property type="match status" value="1"/>
</dbReference>
<dbReference type="EMBL" id="AP006492">
    <property type="protein sequence ID" value="BAM80324.1"/>
    <property type="molecule type" value="Genomic_DNA"/>
</dbReference>
<dbReference type="OMA" id="AYDHKES"/>
<accession>M1V859</accession>
<dbReference type="STRING" id="280699.M1V859"/>
<gene>
    <name evidence="3" type="ORF">CYME_CMJ207C</name>
</gene>
<dbReference type="Proteomes" id="UP000007014">
    <property type="component" value="Chromosome 10"/>
</dbReference>
<dbReference type="Gramene" id="CMJ207CT">
    <property type="protein sequence ID" value="CMJ207CT"/>
    <property type="gene ID" value="CMJ207C"/>
</dbReference>
<dbReference type="Gene3D" id="1.25.10.10">
    <property type="entry name" value="Leucine-rich Repeat Variant"/>
    <property type="match status" value="1"/>
</dbReference>
<protein>
    <submittedName>
        <fullName evidence="3">Similar to calcium-binding protein MO25</fullName>
    </submittedName>
</protein>
<dbReference type="InterPro" id="IPR013878">
    <property type="entry name" value="Mo25"/>
</dbReference>
<evidence type="ECO:0000256" key="1">
    <source>
        <dbReference type="ARBA" id="ARBA00011012"/>
    </source>
</evidence>
<evidence type="ECO:0000256" key="2">
    <source>
        <dbReference type="SAM" id="MobiDB-lite"/>
    </source>
</evidence>
<dbReference type="PANTHER" id="PTHR10182">
    <property type="entry name" value="CALCIUM-BINDING PROTEIN 39-RELATED"/>
    <property type="match status" value="1"/>
</dbReference>